<feature type="compositionally biased region" description="Basic and acidic residues" evidence="1">
    <location>
        <begin position="8"/>
        <end position="18"/>
    </location>
</feature>
<gene>
    <name evidence="4" type="ordered locus">Bphy_1421</name>
</gene>
<evidence type="ECO:0000313" key="4">
    <source>
        <dbReference type="EMBL" id="ACC70603.1"/>
    </source>
</evidence>
<reference evidence="5" key="1">
    <citation type="journal article" date="2014" name="Stand. Genomic Sci.">
        <title>Complete genome sequence of Burkholderia phymatum STM815(T), a broad host range and efficient nitrogen-fixing symbiont of Mimosa species.</title>
        <authorList>
            <person name="Moulin L."/>
            <person name="Klonowska A."/>
            <person name="Caroline B."/>
            <person name="Booth K."/>
            <person name="Vriezen J.A."/>
            <person name="Melkonian R."/>
            <person name="James E.K."/>
            <person name="Young J.P."/>
            <person name="Bena G."/>
            <person name="Hauser L."/>
            <person name="Land M."/>
            <person name="Kyrpides N."/>
            <person name="Bruce D."/>
            <person name="Chain P."/>
            <person name="Copeland A."/>
            <person name="Pitluck S."/>
            <person name="Woyke T."/>
            <person name="Lizotte-Waniewski M."/>
            <person name="Bristow J."/>
            <person name="Riley M."/>
        </authorList>
    </citation>
    <scope>NUCLEOTIDE SEQUENCE [LARGE SCALE GENOMIC DNA]</scope>
    <source>
        <strain evidence="5">DSM 17167 / CIP 108236 / LMG 21445 / STM815</strain>
    </source>
</reference>
<dbReference type="InterPro" id="IPR025194">
    <property type="entry name" value="RodZ-like_C"/>
</dbReference>
<dbReference type="EMBL" id="CP001043">
    <property type="protein sequence ID" value="ACC70603.1"/>
    <property type="molecule type" value="Genomic_DNA"/>
</dbReference>
<dbReference type="InterPro" id="IPR050400">
    <property type="entry name" value="Bact_Cytoskel_RodZ"/>
</dbReference>
<dbReference type="SUPFAM" id="SSF47413">
    <property type="entry name" value="lambda repressor-like DNA-binding domains"/>
    <property type="match status" value="1"/>
</dbReference>
<dbReference type="GO" id="GO:0003677">
    <property type="term" value="F:DNA binding"/>
    <property type="evidence" value="ECO:0007669"/>
    <property type="project" value="InterPro"/>
</dbReference>
<feature type="region of interest" description="Disordered" evidence="1">
    <location>
        <begin position="1"/>
        <end position="26"/>
    </location>
</feature>
<evidence type="ECO:0000259" key="3">
    <source>
        <dbReference type="PROSITE" id="PS50943"/>
    </source>
</evidence>
<organism evidence="4 5">
    <name type="scientific">Paraburkholderia phymatum (strain DSM 17167 / CIP 108236 / LMG 21445 / STM815)</name>
    <name type="common">Burkholderia phymatum</name>
    <dbReference type="NCBI Taxonomy" id="391038"/>
    <lineage>
        <taxon>Bacteria</taxon>
        <taxon>Pseudomonadati</taxon>
        <taxon>Pseudomonadota</taxon>
        <taxon>Betaproteobacteria</taxon>
        <taxon>Burkholderiales</taxon>
        <taxon>Burkholderiaceae</taxon>
        <taxon>Paraburkholderia</taxon>
    </lineage>
</organism>
<dbReference type="PROSITE" id="PS50943">
    <property type="entry name" value="HTH_CROC1"/>
    <property type="match status" value="1"/>
</dbReference>
<dbReference type="Pfam" id="PF13413">
    <property type="entry name" value="HTH_25"/>
    <property type="match status" value="1"/>
</dbReference>
<dbReference type="OrthoDB" id="8561330at2"/>
<dbReference type="CDD" id="cd00093">
    <property type="entry name" value="HTH_XRE"/>
    <property type="match status" value="1"/>
</dbReference>
<evidence type="ECO:0000313" key="5">
    <source>
        <dbReference type="Proteomes" id="UP000001192"/>
    </source>
</evidence>
<dbReference type="AlphaFoldDB" id="B2JIV2"/>
<feature type="domain" description="HTH cro/C1-type" evidence="3">
    <location>
        <begin position="41"/>
        <end position="72"/>
    </location>
</feature>
<dbReference type="InterPro" id="IPR001387">
    <property type="entry name" value="Cro/C1-type_HTH"/>
</dbReference>
<dbReference type="Gene3D" id="1.10.260.40">
    <property type="entry name" value="lambda repressor-like DNA-binding domains"/>
    <property type="match status" value="1"/>
</dbReference>
<feature type="compositionally biased region" description="Low complexity" evidence="1">
    <location>
        <begin position="198"/>
        <end position="234"/>
    </location>
</feature>
<keyword evidence="2" id="KW-0812">Transmembrane</keyword>
<accession>B2JIV2</accession>
<sequence>MSEPQHPQPHDVDTHSDRPLPAAPAVVPGGFDSLAAVGARLAQLRESKGWSVEDVSARLKVSPGKLRGLEAGDLTLLPDTTFALGVVRSYAKMVGADPAPMTQALRREKGVPEPALTMPASAGTDLPRGKVSLSLGGGGAPRRRSWLWGVALAVVVLIALAMWHTNNGDSNAWLARLKGMAGGSARTEGASSVAGQPASGASVTGAVTSASATQADAPADTQAADAGGASSAMPMPTPLPMAGVAPASNAASVSAPAAAAPKAASAAPAVAMAASAAPASEPTAAPQGASTVSLTVRQDSWFSVRQKDGKEVFSGLVHAGETKEVSGQPPLKVTVGNKAGLDSITLDGQPVDPAKYASAKGNVARFALP</sequence>
<name>B2JIV2_PARP8</name>
<dbReference type="Proteomes" id="UP000001192">
    <property type="component" value="Chromosome 1"/>
</dbReference>
<dbReference type="RefSeq" id="WP_012400816.1">
    <property type="nucleotide sequence ID" value="NC_010622.1"/>
</dbReference>
<feature type="transmembrane region" description="Helical" evidence="2">
    <location>
        <begin position="146"/>
        <end position="164"/>
    </location>
</feature>
<keyword evidence="5" id="KW-1185">Reference proteome</keyword>
<keyword evidence="2" id="KW-1133">Transmembrane helix</keyword>
<evidence type="ECO:0000256" key="1">
    <source>
        <dbReference type="SAM" id="MobiDB-lite"/>
    </source>
</evidence>
<dbReference type="Pfam" id="PF13464">
    <property type="entry name" value="RodZ_C"/>
    <property type="match status" value="1"/>
</dbReference>
<dbReference type="KEGG" id="bph:Bphy_1421"/>
<feature type="region of interest" description="Disordered" evidence="1">
    <location>
        <begin position="185"/>
        <end position="235"/>
    </location>
</feature>
<evidence type="ECO:0000256" key="2">
    <source>
        <dbReference type="SAM" id="Phobius"/>
    </source>
</evidence>
<dbReference type="PANTHER" id="PTHR34475">
    <property type="match status" value="1"/>
</dbReference>
<dbReference type="HOGENOM" id="CLU_047530_3_0_4"/>
<dbReference type="eggNOG" id="COG1426">
    <property type="taxonomic scope" value="Bacteria"/>
</dbReference>
<proteinExistence type="predicted"/>
<keyword evidence="2" id="KW-0472">Membrane</keyword>
<dbReference type="InterPro" id="IPR010982">
    <property type="entry name" value="Lambda_DNA-bd_dom_sf"/>
</dbReference>
<protein>
    <submittedName>
        <fullName evidence="4">Transcriptional regulator, XRE family</fullName>
    </submittedName>
</protein>
<dbReference type="PANTHER" id="PTHR34475:SF1">
    <property type="entry name" value="CYTOSKELETON PROTEIN RODZ"/>
    <property type="match status" value="1"/>
</dbReference>
<dbReference type="STRING" id="391038.Bphy_1421"/>